<evidence type="ECO:0000313" key="3">
    <source>
        <dbReference type="Proteomes" id="UP000799118"/>
    </source>
</evidence>
<feature type="compositionally biased region" description="Polar residues" evidence="1">
    <location>
        <begin position="21"/>
        <end position="32"/>
    </location>
</feature>
<accession>A0A6A4I0T9</accession>
<organism evidence="2 3">
    <name type="scientific">Gymnopus androsaceus JB14</name>
    <dbReference type="NCBI Taxonomy" id="1447944"/>
    <lineage>
        <taxon>Eukaryota</taxon>
        <taxon>Fungi</taxon>
        <taxon>Dikarya</taxon>
        <taxon>Basidiomycota</taxon>
        <taxon>Agaricomycotina</taxon>
        <taxon>Agaricomycetes</taxon>
        <taxon>Agaricomycetidae</taxon>
        <taxon>Agaricales</taxon>
        <taxon>Marasmiineae</taxon>
        <taxon>Omphalotaceae</taxon>
        <taxon>Gymnopus</taxon>
    </lineage>
</organism>
<dbReference type="Proteomes" id="UP000799118">
    <property type="component" value="Unassembled WGS sequence"/>
</dbReference>
<evidence type="ECO:0000256" key="1">
    <source>
        <dbReference type="SAM" id="MobiDB-lite"/>
    </source>
</evidence>
<reference evidence="2" key="1">
    <citation type="journal article" date="2019" name="Environ. Microbiol.">
        <title>Fungal ecological strategies reflected in gene transcription - a case study of two litter decomposers.</title>
        <authorList>
            <person name="Barbi F."/>
            <person name="Kohler A."/>
            <person name="Barry K."/>
            <person name="Baskaran P."/>
            <person name="Daum C."/>
            <person name="Fauchery L."/>
            <person name="Ihrmark K."/>
            <person name="Kuo A."/>
            <person name="LaButti K."/>
            <person name="Lipzen A."/>
            <person name="Morin E."/>
            <person name="Grigoriev I.V."/>
            <person name="Henrissat B."/>
            <person name="Lindahl B."/>
            <person name="Martin F."/>
        </authorList>
    </citation>
    <scope>NUCLEOTIDE SEQUENCE</scope>
    <source>
        <strain evidence="2">JB14</strain>
    </source>
</reference>
<dbReference type="AlphaFoldDB" id="A0A6A4I0T9"/>
<proteinExistence type="predicted"/>
<dbReference type="EMBL" id="ML769433">
    <property type="protein sequence ID" value="KAE9402534.1"/>
    <property type="molecule type" value="Genomic_DNA"/>
</dbReference>
<name>A0A6A4I0T9_9AGAR</name>
<protein>
    <submittedName>
        <fullName evidence="2">Uncharacterized protein</fullName>
    </submittedName>
</protein>
<keyword evidence="3" id="KW-1185">Reference proteome</keyword>
<dbReference type="OrthoDB" id="3021588at2759"/>
<gene>
    <name evidence="2" type="ORF">BT96DRAFT_990987</name>
</gene>
<feature type="region of interest" description="Disordered" evidence="1">
    <location>
        <begin position="56"/>
        <end position="83"/>
    </location>
</feature>
<evidence type="ECO:0000313" key="2">
    <source>
        <dbReference type="EMBL" id="KAE9402534.1"/>
    </source>
</evidence>
<sequence>METRRSAKNCTSADGMDSVANPPTGSKPEPSQSIPPAPLGPAKLSKLIIGKLPQNYVPPAEHSLGVPPKDDELYSSVQNPQHL</sequence>
<feature type="region of interest" description="Disordered" evidence="1">
    <location>
        <begin position="1"/>
        <end position="42"/>
    </location>
</feature>